<dbReference type="RefSeq" id="WP_184790820.1">
    <property type="nucleotide sequence ID" value="NZ_BONT01000066.1"/>
</dbReference>
<accession>A0A841FQA9</accession>
<proteinExistence type="predicted"/>
<protein>
    <recommendedName>
        <fullName evidence="1">Squalene cyclase C-terminal domain-containing protein</fullName>
    </recommendedName>
</protein>
<organism evidence="2 3">
    <name type="scientific">Phytomonospora endophytica</name>
    <dbReference type="NCBI Taxonomy" id="714109"/>
    <lineage>
        <taxon>Bacteria</taxon>
        <taxon>Bacillati</taxon>
        <taxon>Actinomycetota</taxon>
        <taxon>Actinomycetes</taxon>
        <taxon>Micromonosporales</taxon>
        <taxon>Micromonosporaceae</taxon>
        <taxon>Phytomonospora</taxon>
    </lineage>
</organism>
<keyword evidence="3" id="KW-1185">Reference proteome</keyword>
<evidence type="ECO:0000259" key="1">
    <source>
        <dbReference type="Pfam" id="PF13243"/>
    </source>
</evidence>
<dbReference type="EMBL" id="JACHGT010000014">
    <property type="protein sequence ID" value="MBB6038024.1"/>
    <property type="molecule type" value="Genomic_DNA"/>
</dbReference>
<name>A0A841FQA9_9ACTN</name>
<dbReference type="InterPro" id="IPR008930">
    <property type="entry name" value="Terpenoid_cyclase/PrenylTrfase"/>
</dbReference>
<reference evidence="2 3" key="1">
    <citation type="submission" date="2020-08" db="EMBL/GenBank/DDBJ databases">
        <title>Genomic Encyclopedia of Type Strains, Phase IV (KMG-IV): sequencing the most valuable type-strain genomes for metagenomic binning, comparative biology and taxonomic classification.</title>
        <authorList>
            <person name="Goeker M."/>
        </authorList>
    </citation>
    <scope>NUCLEOTIDE SEQUENCE [LARGE SCALE GENOMIC DNA]</scope>
    <source>
        <strain evidence="2 3">YIM 65646</strain>
    </source>
</reference>
<evidence type="ECO:0000313" key="3">
    <source>
        <dbReference type="Proteomes" id="UP000548476"/>
    </source>
</evidence>
<dbReference type="AlphaFoldDB" id="A0A841FQA9"/>
<dbReference type="InterPro" id="IPR032696">
    <property type="entry name" value="SQ_cyclase_C"/>
</dbReference>
<dbReference type="SUPFAM" id="SSF48239">
    <property type="entry name" value="Terpenoid cyclases/Protein prenyltransferases"/>
    <property type="match status" value="1"/>
</dbReference>
<evidence type="ECO:0000313" key="2">
    <source>
        <dbReference type="EMBL" id="MBB6038024.1"/>
    </source>
</evidence>
<gene>
    <name evidence="2" type="ORF">HNR73_005904</name>
</gene>
<dbReference type="Gene3D" id="1.50.10.20">
    <property type="match status" value="2"/>
</dbReference>
<dbReference type="Proteomes" id="UP000548476">
    <property type="component" value="Unassembled WGS sequence"/>
</dbReference>
<sequence>MKKRSRRAWQGLTDAMDAAGEWMERHHIPDPPSWANSSSATYPSVWGGAVDGIRAYVALNKVGKPPAHMTSVDPANVIDWILSRQEDSGGFPSTEFQFTGAETTAWPLIMMRECRIQKDRQEVVRALQLLEQCVQDADGGWVATTPADLINPRTMPTAMTLWTFAMWGHREDLRKKMIEYLYSTQDPSSHGWGVSANAIPNPSSTGQVICALRAANADGPQLDEAVSYLLNKQARDGSWPTAVDEWHTRSWEGTIRCYNSGVSWCLSALAGLPQRRTKVACMRAADYIVKSQTPRGHGNPTNQGSWTLNTESSVRHVWLASQYIVALDQWMASLGQGAATAEIDRLYNGLYRAGQWSANKATTIVSSGVALVVLAPYVQDLARLLGVDWKSVRDNLVAGGLIAVVTGSASWILRQLTRRESQ</sequence>
<comment type="caution">
    <text evidence="2">The sequence shown here is derived from an EMBL/GenBank/DDBJ whole genome shotgun (WGS) entry which is preliminary data.</text>
</comment>
<feature type="domain" description="Squalene cyclase C-terminal" evidence="1">
    <location>
        <begin position="157"/>
        <end position="297"/>
    </location>
</feature>
<dbReference type="CDD" id="cd00688">
    <property type="entry name" value="ISOPREN_C2_like"/>
    <property type="match status" value="2"/>
</dbReference>
<dbReference type="Pfam" id="PF13243">
    <property type="entry name" value="SQHop_cyclase_C"/>
    <property type="match status" value="1"/>
</dbReference>